<feature type="transmembrane region" description="Helical" evidence="1">
    <location>
        <begin position="48"/>
        <end position="72"/>
    </location>
</feature>
<protein>
    <recommendedName>
        <fullName evidence="4">Transmembrane protein</fullName>
    </recommendedName>
</protein>
<name>A0A5C3QCE0_9AGAR</name>
<feature type="transmembrane region" description="Helical" evidence="1">
    <location>
        <begin position="84"/>
        <end position="105"/>
    </location>
</feature>
<gene>
    <name evidence="2" type="ORF">BDV98DRAFT_570881</name>
</gene>
<dbReference type="EMBL" id="ML178833">
    <property type="protein sequence ID" value="TFK99411.1"/>
    <property type="molecule type" value="Genomic_DNA"/>
</dbReference>
<evidence type="ECO:0000313" key="3">
    <source>
        <dbReference type="Proteomes" id="UP000305067"/>
    </source>
</evidence>
<proteinExistence type="predicted"/>
<feature type="transmembrane region" description="Helical" evidence="1">
    <location>
        <begin position="167"/>
        <end position="187"/>
    </location>
</feature>
<feature type="transmembrane region" description="Helical" evidence="1">
    <location>
        <begin position="126"/>
        <end position="147"/>
    </location>
</feature>
<accession>A0A5C3QCE0</accession>
<feature type="transmembrane region" description="Helical" evidence="1">
    <location>
        <begin position="6"/>
        <end position="28"/>
    </location>
</feature>
<reference evidence="2 3" key="1">
    <citation type="journal article" date="2019" name="Nat. Ecol. Evol.">
        <title>Megaphylogeny resolves global patterns of mushroom evolution.</title>
        <authorList>
            <person name="Varga T."/>
            <person name="Krizsan K."/>
            <person name="Foldi C."/>
            <person name="Dima B."/>
            <person name="Sanchez-Garcia M."/>
            <person name="Sanchez-Ramirez S."/>
            <person name="Szollosi G.J."/>
            <person name="Szarkandi J.G."/>
            <person name="Papp V."/>
            <person name="Albert L."/>
            <person name="Andreopoulos W."/>
            <person name="Angelini C."/>
            <person name="Antonin V."/>
            <person name="Barry K.W."/>
            <person name="Bougher N.L."/>
            <person name="Buchanan P."/>
            <person name="Buyck B."/>
            <person name="Bense V."/>
            <person name="Catcheside P."/>
            <person name="Chovatia M."/>
            <person name="Cooper J."/>
            <person name="Damon W."/>
            <person name="Desjardin D."/>
            <person name="Finy P."/>
            <person name="Geml J."/>
            <person name="Haridas S."/>
            <person name="Hughes K."/>
            <person name="Justo A."/>
            <person name="Karasinski D."/>
            <person name="Kautmanova I."/>
            <person name="Kiss B."/>
            <person name="Kocsube S."/>
            <person name="Kotiranta H."/>
            <person name="LaButti K.M."/>
            <person name="Lechner B.E."/>
            <person name="Liimatainen K."/>
            <person name="Lipzen A."/>
            <person name="Lukacs Z."/>
            <person name="Mihaltcheva S."/>
            <person name="Morgado L.N."/>
            <person name="Niskanen T."/>
            <person name="Noordeloos M.E."/>
            <person name="Ohm R.A."/>
            <person name="Ortiz-Santana B."/>
            <person name="Ovrebo C."/>
            <person name="Racz N."/>
            <person name="Riley R."/>
            <person name="Savchenko A."/>
            <person name="Shiryaev A."/>
            <person name="Soop K."/>
            <person name="Spirin V."/>
            <person name="Szebenyi C."/>
            <person name="Tomsovsky M."/>
            <person name="Tulloss R.E."/>
            <person name="Uehling J."/>
            <person name="Grigoriev I.V."/>
            <person name="Vagvolgyi C."/>
            <person name="Papp T."/>
            <person name="Martin F.M."/>
            <person name="Miettinen O."/>
            <person name="Hibbett D.S."/>
            <person name="Nagy L.G."/>
        </authorList>
    </citation>
    <scope>NUCLEOTIDE SEQUENCE [LARGE SCALE GENOMIC DNA]</scope>
    <source>
        <strain evidence="2 3">CBS 309.79</strain>
    </source>
</reference>
<sequence length="498" mass="55513">MPVFETVGHQVVSSLVHFLGVTVLTHCLSQRLTGERMWSWSALKETSWARICVILIFLDSWCFIFSSGVLIFGAGLELHHNVCAAGIFICIGFYSTSKLLIYLFLAEKVHIVWHGKTHRSSRVYRLCLVTVSLYAVITAFLLVGRIHHIREDGVCIIGLKSYASISLLSYDLYINVFLTGLFLWPICRAHAMNPRIRRVAMRTLIASAVALTTSAVNIAILTVLKGQELGWVCLGSCSLDVTVNAIALFWVSHNSQSESNAREPRFSKEQQGYPAEVTGSTLSLRPMSDYDMLGHFSPVKLRAASDPVHLLGLPSPGSVSPTAADTPLPWAPYKSSGLRRMSSNLEVIVETPREDGSDDHIAGLLRQRSQHRESPRHRASNSDIEETMIMTPWTHLEIPTKVEVQIIEPSEDEQKATNKLGRGLDSVWKGVRRLKAKEEDVGTTSSRSESELGMTSISAKDTLQVSVTRSVTYEYQTRQYGYDMESQRMYPHADIDGT</sequence>
<organism evidence="2 3">
    <name type="scientific">Pterulicium gracile</name>
    <dbReference type="NCBI Taxonomy" id="1884261"/>
    <lineage>
        <taxon>Eukaryota</taxon>
        <taxon>Fungi</taxon>
        <taxon>Dikarya</taxon>
        <taxon>Basidiomycota</taxon>
        <taxon>Agaricomycotina</taxon>
        <taxon>Agaricomycetes</taxon>
        <taxon>Agaricomycetidae</taxon>
        <taxon>Agaricales</taxon>
        <taxon>Pleurotineae</taxon>
        <taxon>Pterulaceae</taxon>
        <taxon>Pterulicium</taxon>
    </lineage>
</organism>
<keyword evidence="3" id="KW-1185">Reference proteome</keyword>
<evidence type="ECO:0008006" key="4">
    <source>
        <dbReference type="Google" id="ProtNLM"/>
    </source>
</evidence>
<keyword evidence="1" id="KW-0472">Membrane</keyword>
<keyword evidence="1" id="KW-0812">Transmembrane</keyword>
<dbReference type="AlphaFoldDB" id="A0A5C3QCE0"/>
<dbReference type="Proteomes" id="UP000305067">
    <property type="component" value="Unassembled WGS sequence"/>
</dbReference>
<evidence type="ECO:0000256" key="1">
    <source>
        <dbReference type="SAM" id="Phobius"/>
    </source>
</evidence>
<dbReference type="PANTHER" id="PTHR38848">
    <property type="entry name" value="G-PROTEIN COUPLED RECEPTORS FAMILY 3 PROFILE DOMAIN-CONTAINING PROTEIN"/>
    <property type="match status" value="1"/>
</dbReference>
<dbReference type="OrthoDB" id="3210850at2759"/>
<feature type="transmembrane region" description="Helical" evidence="1">
    <location>
        <begin position="199"/>
        <end position="223"/>
    </location>
</feature>
<keyword evidence="1" id="KW-1133">Transmembrane helix</keyword>
<evidence type="ECO:0000313" key="2">
    <source>
        <dbReference type="EMBL" id="TFK99411.1"/>
    </source>
</evidence>
<dbReference type="PANTHER" id="PTHR38848:SF3">
    <property type="entry name" value="G-PROTEIN COUPLED RECEPTORS FAMILY 3 PROFILE DOMAIN-CONTAINING PROTEIN"/>
    <property type="match status" value="1"/>
</dbReference>